<keyword evidence="5" id="KW-1185">Reference proteome</keyword>
<dbReference type="RefSeq" id="XP_045953581.1">
    <property type="nucleotide sequence ID" value="XM_046096835.1"/>
</dbReference>
<protein>
    <recommendedName>
        <fullName evidence="3">Roadblock/LAMTOR2 domain-containing protein</fullName>
    </recommendedName>
</protein>
<dbReference type="Pfam" id="PF03259">
    <property type="entry name" value="Robl_LC7"/>
    <property type="match status" value="1"/>
</dbReference>
<feature type="region of interest" description="Disordered" evidence="2">
    <location>
        <begin position="50"/>
        <end position="69"/>
    </location>
</feature>
<evidence type="ECO:0000313" key="4">
    <source>
        <dbReference type="EMBL" id="KAH6647067.1"/>
    </source>
</evidence>
<dbReference type="EMBL" id="JAGPXC010000009">
    <property type="protein sequence ID" value="KAH6647067.1"/>
    <property type="molecule type" value="Genomic_DNA"/>
</dbReference>
<dbReference type="AlphaFoldDB" id="A0A9P8RJL7"/>
<evidence type="ECO:0000256" key="2">
    <source>
        <dbReference type="SAM" id="MobiDB-lite"/>
    </source>
</evidence>
<evidence type="ECO:0000259" key="3">
    <source>
        <dbReference type="SMART" id="SM00960"/>
    </source>
</evidence>
<name>A0A9P8RJL7_9PEZI</name>
<dbReference type="Gene3D" id="3.30.450.30">
    <property type="entry name" value="Dynein light chain 2a, cytoplasmic"/>
    <property type="match status" value="1"/>
</dbReference>
<gene>
    <name evidence="4" type="ORF">BKA67DRAFT_425413</name>
</gene>
<evidence type="ECO:0000256" key="1">
    <source>
        <dbReference type="ARBA" id="ARBA00007191"/>
    </source>
</evidence>
<proteinExistence type="inferred from homology"/>
<dbReference type="OrthoDB" id="9985637at2759"/>
<sequence length="145" mass="15578">MADRAMPSNGTDSVEEALHRLSKKPGVKGWLMLDRSSGAILKTNGQISAIRPPKSANNDNSLPTTGGDLFSSDVVATTDNDGEAKAAQELGSMVWGFLSTAGSLVQEIDTEDELKLLRLRTKKHELVIVPEPKYILVVVHDTPPA</sequence>
<dbReference type="PANTHER" id="PTHR10779">
    <property type="entry name" value="DYNEIN LIGHT CHAIN ROADBLOCK"/>
    <property type="match status" value="1"/>
</dbReference>
<accession>A0A9P8RJL7</accession>
<reference evidence="4" key="1">
    <citation type="journal article" date="2021" name="Nat. Commun.">
        <title>Genetic determinants of endophytism in the Arabidopsis root mycobiome.</title>
        <authorList>
            <person name="Mesny F."/>
            <person name="Miyauchi S."/>
            <person name="Thiergart T."/>
            <person name="Pickel B."/>
            <person name="Atanasova L."/>
            <person name="Karlsson M."/>
            <person name="Huettel B."/>
            <person name="Barry K.W."/>
            <person name="Haridas S."/>
            <person name="Chen C."/>
            <person name="Bauer D."/>
            <person name="Andreopoulos W."/>
            <person name="Pangilinan J."/>
            <person name="LaButti K."/>
            <person name="Riley R."/>
            <person name="Lipzen A."/>
            <person name="Clum A."/>
            <person name="Drula E."/>
            <person name="Henrissat B."/>
            <person name="Kohler A."/>
            <person name="Grigoriev I.V."/>
            <person name="Martin F.M."/>
            <person name="Hacquard S."/>
        </authorList>
    </citation>
    <scope>NUCLEOTIDE SEQUENCE</scope>
    <source>
        <strain evidence="4">MPI-SDFR-AT-0073</strain>
    </source>
</reference>
<organism evidence="4 5">
    <name type="scientific">Truncatella angustata</name>
    <dbReference type="NCBI Taxonomy" id="152316"/>
    <lineage>
        <taxon>Eukaryota</taxon>
        <taxon>Fungi</taxon>
        <taxon>Dikarya</taxon>
        <taxon>Ascomycota</taxon>
        <taxon>Pezizomycotina</taxon>
        <taxon>Sordariomycetes</taxon>
        <taxon>Xylariomycetidae</taxon>
        <taxon>Amphisphaeriales</taxon>
        <taxon>Sporocadaceae</taxon>
        <taxon>Truncatella</taxon>
    </lineage>
</organism>
<comment type="caution">
    <text evidence="4">The sequence shown here is derived from an EMBL/GenBank/DDBJ whole genome shotgun (WGS) entry which is preliminary data.</text>
</comment>
<feature type="compositionally biased region" description="Polar residues" evidence="2">
    <location>
        <begin position="55"/>
        <end position="64"/>
    </location>
</feature>
<dbReference type="GeneID" id="70125727"/>
<dbReference type="SUPFAM" id="SSF103196">
    <property type="entry name" value="Roadblock/LC7 domain"/>
    <property type="match status" value="1"/>
</dbReference>
<dbReference type="SMART" id="SM00960">
    <property type="entry name" value="Robl_LC7"/>
    <property type="match status" value="1"/>
</dbReference>
<feature type="domain" description="Roadblock/LAMTOR2" evidence="3">
    <location>
        <begin position="14"/>
        <end position="140"/>
    </location>
</feature>
<evidence type="ECO:0000313" key="5">
    <source>
        <dbReference type="Proteomes" id="UP000758603"/>
    </source>
</evidence>
<comment type="similarity">
    <text evidence="1">Belongs to the GAMAD family.</text>
</comment>
<dbReference type="InterPro" id="IPR004942">
    <property type="entry name" value="Roadblock/LAMTOR2_dom"/>
</dbReference>
<dbReference type="Proteomes" id="UP000758603">
    <property type="component" value="Unassembled WGS sequence"/>
</dbReference>